<dbReference type="Gene3D" id="3.40.50.150">
    <property type="entry name" value="Vaccinia Virus protein VP39"/>
    <property type="match status" value="1"/>
</dbReference>
<evidence type="ECO:0008006" key="3">
    <source>
        <dbReference type="Google" id="ProtNLM"/>
    </source>
</evidence>
<keyword evidence="2" id="KW-1185">Reference proteome</keyword>
<accession>A0ABN2NMI9</accession>
<evidence type="ECO:0000313" key="1">
    <source>
        <dbReference type="EMBL" id="GAA1875572.1"/>
    </source>
</evidence>
<dbReference type="InterPro" id="IPR029063">
    <property type="entry name" value="SAM-dependent_MTases_sf"/>
</dbReference>
<comment type="caution">
    <text evidence="1">The sequence shown here is derived from an EMBL/GenBank/DDBJ whole genome shotgun (WGS) entry which is preliminary data.</text>
</comment>
<proteinExistence type="predicted"/>
<sequence>MTTATDVRRFVLHRAADPAALLRAAVRRTRPGGLFAVVDVFADADPLVAEESNRLERLRDRGHRRTLTFGEIARLVEDSGATIEGVSTRDRPVGLATWLERAPSGARLEIGRRIDDELGGGPLTGLHPFRDDDGSVVLVRHRVTVVAWHP</sequence>
<organism evidence="1 2">
    <name type="scientific">Pseudonocardia ailaonensis</name>
    <dbReference type="NCBI Taxonomy" id="367279"/>
    <lineage>
        <taxon>Bacteria</taxon>
        <taxon>Bacillati</taxon>
        <taxon>Actinomycetota</taxon>
        <taxon>Actinomycetes</taxon>
        <taxon>Pseudonocardiales</taxon>
        <taxon>Pseudonocardiaceae</taxon>
        <taxon>Pseudonocardia</taxon>
    </lineage>
</organism>
<dbReference type="RefSeq" id="WP_344426355.1">
    <property type="nucleotide sequence ID" value="NZ_BAAAQK010000028.1"/>
</dbReference>
<gene>
    <name evidence="1" type="ORF">GCM10009836_66110</name>
</gene>
<dbReference type="SUPFAM" id="SSF53335">
    <property type="entry name" value="S-adenosyl-L-methionine-dependent methyltransferases"/>
    <property type="match status" value="1"/>
</dbReference>
<dbReference type="EMBL" id="BAAAQK010000028">
    <property type="protein sequence ID" value="GAA1875572.1"/>
    <property type="molecule type" value="Genomic_DNA"/>
</dbReference>
<reference evidence="1 2" key="1">
    <citation type="journal article" date="2019" name="Int. J. Syst. Evol. Microbiol.">
        <title>The Global Catalogue of Microorganisms (GCM) 10K type strain sequencing project: providing services to taxonomists for standard genome sequencing and annotation.</title>
        <authorList>
            <consortium name="The Broad Institute Genomics Platform"/>
            <consortium name="The Broad Institute Genome Sequencing Center for Infectious Disease"/>
            <person name="Wu L."/>
            <person name="Ma J."/>
        </authorList>
    </citation>
    <scope>NUCLEOTIDE SEQUENCE [LARGE SCALE GENOMIC DNA]</scope>
    <source>
        <strain evidence="1 2">JCM 16009</strain>
    </source>
</reference>
<protein>
    <recommendedName>
        <fullName evidence="3">SAM-dependent methyltransferase</fullName>
    </recommendedName>
</protein>
<name>A0ABN2NMI9_9PSEU</name>
<evidence type="ECO:0000313" key="2">
    <source>
        <dbReference type="Proteomes" id="UP001500449"/>
    </source>
</evidence>
<dbReference type="Proteomes" id="UP001500449">
    <property type="component" value="Unassembled WGS sequence"/>
</dbReference>